<evidence type="ECO:0000256" key="8">
    <source>
        <dbReference type="PIRSR" id="PIRSR038994-3"/>
    </source>
</evidence>
<feature type="binding site" evidence="7">
    <location>
        <position position="234"/>
    </location>
    <ligand>
        <name>substrate</name>
    </ligand>
</feature>
<dbReference type="PIRSF" id="PIRSF038994">
    <property type="entry name" value="NagA"/>
    <property type="match status" value="1"/>
</dbReference>
<dbReference type="Pfam" id="PF01979">
    <property type="entry name" value="Amidohydro_1"/>
    <property type="match status" value="1"/>
</dbReference>
<proteinExistence type="inferred from homology"/>
<feature type="binding site" evidence="7">
    <location>
        <position position="207"/>
    </location>
    <ligand>
        <name>substrate</name>
    </ligand>
</feature>
<comment type="cofactor">
    <cofactor evidence="8">
        <name>a divalent metal cation</name>
        <dbReference type="ChEBI" id="CHEBI:60240"/>
    </cofactor>
    <text evidence="8">Binds 1 divalent metal cation per subunit.</text>
</comment>
<dbReference type="Proteomes" id="UP000594681">
    <property type="component" value="Chromosome"/>
</dbReference>
<evidence type="ECO:0000256" key="6">
    <source>
        <dbReference type="PIRSR" id="PIRSR038994-1"/>
    </source>
</evidence>
<feature type="binding site" evidence="7">
    <location>
        <begin position="295"/>
        <end position="297"/>
    </location>
    <ligand>
        <name>substrate</name>
    </ligand>
</feature>
<feature type="domain" description="Amidohydrolase-related" evidence="9">
    <location>
        <begin position="30"/>
        <end position="361"/>
    </location>
</feature>
<dbReference type="PANTHER" id="PTHR11113:SF14">
    <property type="entry name" value="N-ACETYLGLUCOSAMINE-6-PHOSPHATE DEACETYLASE"/>
    <property type="match status" value="1"/>
</dbReference>
<comment type="similarity">
    <text evidence="1 5">Belongs to the metallo-dependent hydrolases superfamily. NagA family.</text>
</comment>
<dbReference type="Gene3D" id="3.20.20.140">
    <property type="entry name" value="Metal-dependent hydrolases"/>
    <property type="match status" value="1"/>
</dbReference>
<dbReference type="InterPro" id="IPR006680">
    <property type="entry name" value="Amidohydro-rel"/>
</dbReference>
<reference evidence="10 11" key="1">
    <citation type="submission" date="2020-11" db="EMBL/GenBank/DDBJ databases">
        <title>Corynebacterium sp. ZJ-599.</title>
        <authorList>
            <person name="Zhou J."/>
        </authorList>
    </citation>
    <scope>NUCLEOTIDE SEQUENCE [LARGE SCALE GENOMIC DNA]</scope>
    <source>
        <strain evidence="10 11">ZJ-599</strain>
    </source>
</reference>
<keyword evidence="3 5" id="KW-0378">Hydrolase</keyword>
<evidence type="ECO:0000256" key="5">
    <source>
        <dbReference type="PIRNR" id="PIRNR038994"/>
    </source>
</evidence>
<organism evidence="10 11">
    <name type="scientific">Corynebacterium lizhenjunii</name>
    <dbReference type="NCBI Taxonomy" id="2709394"/>
    <lineage>
        <taxon>Bacteria</taxon>
        <taxon>Bacillati</taxon>
        <taxon>Actinomycetota</taxon>
        <taxon>Actinomycetes</taxon>
        <taxon>Mycobacteriales</taxon>
        <taxon>Corynebacteriaceae</taxon>
        <taxon>Corynebacterium</taxon>
    </lineage>
</organism>
<keyword evidence="2 8" id="KW-0479">Metal-binding</keyword>
<dbReference type="InterPro" id="IPR011059">
    <property type="entry name" value="Metal-dep_hydrolase_composite"/>
</dbReference>
<dbReference type="PANTHER" id="PTHR11113">
    <property type="entry name" value="N-ACETYLGLUCOSAMINE-6-PHOSPHATE DEACETYLASE"/>
    <property type="match status" value="1"/>
</dbReference>
<evidence type="ECO:0000313" key="11">
    <source>
        <dbReference type="Proteomes" id="UP000594681"/>
    </source>
</evidence>
<evidence type="ECO:0000256" key="2">
    <source>
        <dbReference type="ARBA" id="ARBA00022723"/>
    </source>
</evidence>
<sequence length="380" mass="38926">MLESQRLSWDGTGRIVSIEPEATASPRPLLLPGLADVHNHGGAGHSFPTSDLEGCRAAALHHRAYGTTTLLTSTVSAPAEVLLPRLELLAQLAQEGLSAGIHAEGPFIAAVRCGAQDPSAIVDGDPGLFREMIAAAGGHLRAVTFAPETAHARELVDLCAANDVVVSLGHTDADAQATTAIIDYAVAAGARVSATHLCNAMPPLHHRAPGPVAALLRAAMAGRATVELVADGVHLDDELVAFVADAAGPDAVSFVSDAMGAAGQADGAYMLGALEVVVAQGVARLRTADGSPGAIAGGTSRVIDQVRRQVRAGWDLGAAVRAATSGHRLLGLRDRGELRVGARADVVATDSNLYPLRTWVGGVDCTPSDLQAGDPERRGS</sequence>
<dbReference type="KEGG" id="cliz:G7Y31_02130"/>
<evidence type="ECO:0000256" key="3">
    <source>
        <dbReference type="ARBA" id="ARBA00022801"/>
    </source>
</evidence>
<feature type="binding site" evidence="8">
    <location>
        <position position="170"/>
    </location>
    <ligand>
        <name>Zn(2+)</name>
        <dbReference type="ChEBI" id="CHEBI:29105"/>
    </ligand>
</feature>
<name>A0A7T0KH03_9CORY</name>
<dbReference type="GO" id="GO:0006046">
    <property type="term" value="P:N-acetylglucosamine catabolic process"/>
    <property type="evidence" value="ECO:0007669"/>
    <property type="project" value="TreeGrafter"/>
</dbReference>
<evidence type="ECO:0000259" key="9">
    <source>
        <dbReference type="Pfam" id="PF01979"/>
    </source>
</evidence>
<evidence type="ECO:0000313" key="10">
    <source>
        <dbReference type="EMBL" id="QPK80261.1"/>
    </source>
</evidence>
<dbReference type="Gene3D" id="2.30.40.10">
    <property type="entry name" value="Urease, subunit C, domain 1"/>
    <property type="match status" value="1"/>
</dbReference>
<gene>
    <name evidence="10" type="ORF">G7Y31_02130</name>
</gene>
<evidence type="ECO:0000256" key="1">
    <source>
        <dbReference type="ARBA" id="ARBA00010716"/>
    </source>
</evidence>
<evidence type="ECO:0000256" key="7">
    <source>
        <dbReference type="PIRSR" id="PIRSR038994-2"/>
    </source>
</evidence>
<protein>
    <submittedName>
        <fullName evidence="10">Amidohydrolase family protein</fullName>
    </submittedName>
</protein>
<dbReference type="InterPro" id="IPR003764">
    <property type="entry name" value="GlcNAc_6-P_deAcase"/>
</dbReference>
<feature type="binding site" evidence="8">
    <location>
        <position position="104"/>
    </location>
    <ligand>
        <name>Zn(2+)</name>
        <dbReference type="ChEBI" id="CHEBI:29105"/>
    </ligand>
</feature>
<dbReference type="GO" id="GO:0046872">
    <property type="term" value="F:metal ion binding"/>
    <property type="evidence" value="ECO:0007669"/>
    <property type="project" value="UniProtKB-KW"/>
</dbReference>
<accession>A0A7T0KH03</accession>
<dbReference type="AlphaFoldDB" id="A0A7T0KH03"/>
<keyword evidence="4 5" id="KW-0119">Carbohydrate metabolism</keyword>
<feature type="active site" description="Proton donor/acceptor" evidence="6">
    <location>
        <position position="257"/>
    </location>
</feature>
<feature type="binding site" evidence="8">
    <location>
        <position position="196"/>
    </location>
    <ligand>
        <name>Zn(2+)</name>
        <dbReference type="ChEBI" id="CHEBI:29105"/>
    </ligand>
</feature>
<dbReference type="InterPro" id="IPR032466">
    <property type="entry name" value="Metal_Hydrolase"/>
</dbReference>
<feature type="binding site" evidence="7">
    <location>
        <position position="115"/>
    </location>
    <ligand>
        <name>substrate</name>
    </ligand>
</feature>
<dbReference type="EMBL" id="CP064954">
    <property type="protein sequence ID" value="QPK80261.1"/>
    <property type="molecule type" value="Genomic_DNA"/>
</dbReference>
<evidence type="ECO:0000256" key="4">
    <source>
        <dbReference type="ARBA" id="ARBA00023277"/>
    </source>
</evidence>
<dbReference type="SUPFAM" id="SSF51556">
    <property type="entry name" value="Metallo-dependent hydrolases"/>
    <property type="match status" value="1"/>
</dbReference>
<keyword evidence="11" id="KW-1185">Reference proteome</keyword>
<feature type="binding site" evidence="7">
    <location>
        <begin position="199"/>
        <end position="200"/>
    </location>
    <ligand>
        <name>substrate</name>
    </ligand>
</feature>
<dbReference type="GO" id="GO:0008448">
    <property type="term" value="F:N-acetylglucosamine-6-phosphate deacetylase activity"/>
    <property type="evidence" value="ECO:0007669"/>
    <property type="project" value="InterPro"/>
</dbReference>